<dbReference type="Gene3D" id="1.25.10.10">
    <property type="entry name" value="Leucine-rich Repeat Variant"/>
    <property type="match status" value="1"/>
</dbReference>
<feature type="repeat" description="HEAT" evidence="8">
    <location>
        <begin position="609"/>
        <end position="647"/>
    </location>
</feature>
<dbReference type="Pfam" id="PF25780">
    <property type="entry name" value="TPR_IPO5"/>
    <property type="match status" value="1"/>
</dbReference>
<feature type="compositionally biased region" description="Acidic residues" evidence="9">
    <location>
        <begin position="856"/>
        <end position="865"/>
    </location>
</feature>
<dbReference type="InterPro" id="IPR016024">
    <property type="entry name" value="ARM-type_fold"/>
</dbReference>
<keyword evidence="5" id="KW-0677">Repeat</keyword>
<dbReference type="InterPro" id="IPR058584">
    <property type="entry name" value="IMB1_TNPO1-like_TPR"/>
</dbReference>
<feature type="compositionally biased region" description="Polar residues" evidence="9">
    <location>
        <begin position="161"/>
        <end position="170"/>
    </location>
</feature>
<dbReference type="PROSITE" id="PS50077">
    <property type="entry name" value="HEAT_REPEAT"/>
    <property type="match status" value="2"/>
</dbReference>
<protein>
    <recommendedName>
        <fullName evidence="10">Importin N-terminal domain-containing protein</fullName>
    </recommendedName>
</protein>
<feature type="region of interest" description="Disordered" evidence="9">
    <location>
        <begin position="834"/>
        <end position="868"/>
    </location>
</feature>
<feature type="domain" description="Importin N-terminal" evidence="10">
    <location>
        <begin position="245"/>
        <end position="316"/>
    </location>
</feature>
<dbReference type="PANTHER" id="PTHR10527">
    <property type="entry name" value="IMPORTIN BETA"/>
    <property type="match status" value="1"/>
</dbReference>
<keyword evidence="12" id="KW-1185">Reference proteome</keyword>
<evidence type="ECO:0000256" key="4">
    <source>
        <dbReference type="ARBA" id="ARBA00022490"/>
    </source>
</evidence>
<accession>A0ABQ8FDX5</accession>
<keyword evidence="3" id="KW-0813">Transport</keyword>
<reference evidence="11 12" key="1">
    <citation type="submission" date="2021-02" db="EMBL/GenBank/DDBJ databases">
        <title>Variation within the Batrachochytrium salamandrivorans European outbreak.</title>
        <authorList>
            <person name="Kelly M."/>
            <person name="Pasmans F."/>
            <person name="Shea T.P."/>
            <person name="Munoz J.F."/>
            <person name="Carranza S."/>
            <person name="Cuomo C.A."/>
            <person name="Martel A."/>
        </authorList>
    </citation>
    <scope>NUCLEOTIDE SEQUENCE [LARGE SCALE GENOMIC DNA]</scope>
    <source>
        <strain evidence="11 12">AMFP18/2</strain>
    </source>
</reference>
<evidence type="ECO:0000256" key="8">
    <source>
        <dbReference type="PROSITE-ProRule" id="PRU00103"/>
    </source>
</evidence>
<evidence type="ECO:0000313" key="11">
    <source>
        <dbReference type="EMBL" id="KAH6596587.1"/>
    </source>
</evidence>
<evidence type="ECO:0000313" key="12">
    <source>
        <dbReference type="Proteomes" id="UP001648503"/>
    </source>
</evidence>
<dbReference type="Proteomes" id="UP001648503">
    <property type="component" value="Unassembled WGS sequence"/>
</dbReference>
<evidence type="ECO:0000256" key="6">
    <source>
        <dbReference type="ARBA" id="ARBA00022927"/>
    </source>
</evidence>
<dbReference type="SMART" id="SM00913">
    <property type="entry name" value="IBN_N"/>
    <property type="match status" value="1"/>
</dbReference>
<comment type="caution">
    <text evidence="11">The sequence shown here is derived from an EMBL/GenBank/DDBJ whole genome shotgun (WGS) entry which is preliminary data.</text>
</comment>
<keyword evidence="6" id="KW-0653">Protein transport</keyword>
<name>A0ABQ8FDX5_9FUNG</name>
<dbReference type="EMBL" id="JAFCIX010000208">
    <property type="protein sequence ID" value="KAH6596587.1"/>
    <property type="molecule type" value="Genomic_DNA"/>
</dbReference>
<dbReference type="InterPro" id="IPR040122">
    <property type="entry name" value="Importin_beta"/>
</dbReference>
<feature type="repeat" description="HEAT" evidence="8">
    <location>
        <begin position="650"/>
        <end position="686"/>
    </location>
</feature>
<dbReference type="Pfam" id="PF03810">
    <property type="entry name" value="IBN_N"/>
    <property type="match status" value="1"/>
</dbReference>
<comment type="subcellular location">
    <subcellularLocation>
        <location evidence="2">Cytoplasm</location>
    </subcellularLocation>
    <subcellularLocation>
        <location evidence="1">Nucleus</location>
    </subcellularLocation>
</comment>
<sequence>MISKDRIRTPHALNIPFYSQVVNNISAFALKKVHQEFLKASRTPDHSLGPCHCTLETSMGLPCAHIIRTLITNNQKVRTNDFHQHWWIDGREIPQPPPAGDNQNPLQNVIQNLTERYATWPPHHAAATLNHMSEIIQESPVVLQNPLVPRTRGRPVGARNNVRSQSSTQRDLSAFELAEQGNNSRRCGNCMAIEHWDRVALLAMASESTSMPAPFIVCLMSSADRLELLLLTIATEHNTSVLAQATNELSSKWLKQSDSIINLLQIVSLSVSIPVRQLAAVELRKLIEKNDGKSWLQLSESVQHEIKAGILSTTINQENTLVRHALARVISEIAKIEITNHRWFELIDALNNLCSSPVVSQREVGVYVLYSLFEVIADELSDYTPQLLALFCTTVDDSESLTVAVTTVQALGKMAEFVEDAQSASFMSFRDLIPKIAQVMQRALAQGDDISALKIFEFFEGLLLLEMPFLSKHFGELVSLYVGISSTATYADETRVMAMSFIMLATTYAKSKLTKLGLVPSIIGAILPIAAEDEPEDREDQYPGKTAIQVINSMALAFPPHHVFPAVMQNATLFFQNTQQPGFRRAAMLAIAVLVEGCADHMRERISEILSLVIHALQDGSPAVRRAACTALGALAEDLSEEIAEQHTVLVPLLLALVDDPDPEVQPVVLGAIISLVEALDDLVLSYVEPITTKLVQLLSSIDRKSVLASVNCIGSVARASGPGFAPYFEVIMTRLHSLMSLTDVSDLDLRAVATDAVAAVAEAVGKEAFSPYMSTMMELAINGINIDNSQLRECSYLFFGTLARLFGEDFSPYLPLVVPQILHTCNQQDKEWNDLHGSVNPHNTDSSDVGKEIDISSDSDEEDDGPGKYSFNSAVSLEKASSFEALGLLFSATRGAFMPFVSDSANAALSSLENFNDDVRISASQCLLRFFVTMQSMANTSAWQAGLSAASPVHENVASIGKIAMEGIFKMLDEEEARMVVAQTFQELTETLKLIGPVSLGFEYSGSSEASMQHVNTLANLLLQIFRGEHVCQISEDFDDAPDRNDDELAELDALVISTAADVLGALAAVLGPDYAPYFSPFLPLIAKHYQKSRPVSDRSMAIGSLAEVAEGLEHGITEFSLDILSLFIRALRDEDDEVRSNAAFGVGLLVFHSTLDLSSYYPQLLQLLHPFFTIESKSNIVDNACGAVARMILRSPNAVPLEQVLPVFLGALPLKKDFEENNSVFKCIFSLLESQTPMIISELPRLQKIFQHVLASSPSQVDDLTRDCIVRTLDLDAEESLSVWKAPGDNGHSSTLSRLFSQRWFWSRRTKQLYRNRYWLTPQVRPKTVKQRHSFALMETLQTCGDSSSLQKYVTRQLLDTSGFFKDPSFDQSRAHGTRYLMLARMDALWTARKAIQIGILVDTHPFSVDHCILCDQQLLSTYIAHLVVECEQVTGHRIQSGLVPAIQKSRLRLLGRALDPGVENVYTWLRSGVLNGEADLDQRWLDGDCGA</sequence>
<evidence type="ECO:0000256" key="3">
    <source>
        <dbReference type="ARBA" id="ARBA00022448"/>
    </source>
</evidence>
<evidence type="ECO:0000256" key="1">
    <source>
        <dbReference type="ARBA" id="ARBA00004123"/>
    </source>
</evidence>
<evidence type="ECO:0000256" key="2">
    <source>
        <dbReference type="ARBA" id="ARBA00004496"/>
    </source>
</evidence>
<evidence type="ECO:0000256" key="7">
    <source>
        <dbReference type="ARBA" id="ARBA00023242"/>
    </source>
</evidence>
<organism evidence="11 12">
    <name type="scientific">Batrachochytrium salamandrivorans</name>
    <dbReference type="NCBI Taxonomy" id="1357716"/>
    <lineage>
        <taxon>Eukaryota</taxon>
        <taxon>Fungi</taxon>
        <taxon>Fungi incertae sedis</taxon>
        <taxon>Chytridiomycota</taxon>
        <taxon>Chytridiomycota incertae sedis</taxon>
        <taxon>Chytridiomycetes</taxon>
        <taxon>Rhizophydiales</taxon>
        <taxon>Rhizophydiales incertae sedis</taxon>
        <taxon>Batrachochytrium</taxon>
    </lineage>
</organism>
<dbReference type="Pfam" id="PF25574">
    <property type="entry name" value="TPR_IMB1"/>
    <property type="match status" value="1"/>
</dbReference>
<proteinExistence type="predicted"/>
<keyword evidence="7" id="KW-0539">Nucleus</keyword>
<dbReference type="InterPro" id="IPR057672">
    <property type="entry name" value="TPR_IPO4/5"/>
</dbReference>
<evidence type="ECO:0000256" key="5">
    <source>
        <dbReference type="ARBA" id="ARBA00022737"/>
    </source>
</evidence>
<evidence type="ECO:0000256" key="9">
    <source>
        <dbReference type="SAM" id="MobiDB-lite"/>
    </source>
</evidence>
<dbReference type="SUPFAM" id="SSF48371">
    <property type="entry name" value="ARM repeat"/>
    <property type="match status" value="2"/>
</dbReference>
<evidence type="ECO:0000259" key="10">
    <source>
        <dbReference type="SMART" id="SM00913"/>
    </source>
</evidence>
<dbReference type="InterPro" id="IPR001494">
    <property type="entry name" value="Importin-beta_N"/>
</dbReference>
<dbReference type="InterPro" id="IPR021133">
    <property type="entry name" value="HEAT_type_2"/>
</dbReference>
<keyword evidence="4" id="KW-0963">Cytoplasm</keyword>
<feature type="region of interest" description="Disordered" evidence="9">
    <location>
        <begin position="147"/>
        <end position="170"/>
    </location>
</feature>
<gene>
    <name evidence="11" type="ORF">BASA50_005025</name>
</gene>
<dbReference type="InterPro" id="IPR011989">
    <property type="entry name" value="ARM-like"/>
</dbReference>